<dbReference type="Proteomes" id="UP000623467">
    <property type="component" value="Unassembled WGS sequence"/>
</dbReference>
<reference evidence="2" key="1">
    <citation type="submission" date="2020-05" db="EMBL/GenBank/DDBJ databases">
        <title>Mycena genomes resolve the evolution of fungal bioluminescence.</title>
        <authorList>
            <person name="Tsai I.J."/>
        </authorList>
    </citation>
    <scope>NUCLEOTIDE SEQUENCE</scope>
    <source>
        <strain evidence="2">160909Yilan</strain>
    </source>
</reference>
<evidence type="ECO:0000256" key="1">
    <source>
        <dbReference type="SAM" id="MobiDB-lite"/>
    </source>
</evidence>
<feature type="compositionally biased region" description="Low complexity" evidence="1">
    <location>
        <begin position="16"/>
        <end position="28"/>
    </location>
</feature>
<feature type="region of interest" description="Disordered" evidence="1">
    <location>
        <begin position="1"/>
        <end position="37"/>
    </location>
</feature>
<protein>
    <submittedName>
        <fullName evidence="2">Uncharacterized protein</fullName>
    </submittedName>
</protein>
<evidence type="ECO:0000313" key="3">
    <source>
        <dbReference type="Proteomes" id="UP000623467"/>
    </source>
</evidence>
<evidence type="ECO:0000313" key="2">
    <source>
        <dbReference type="EMBL" id="KAF7349467.1"/>
    </source>
</evidence>
<proteinExistence type="predicted"/>
<organism evidence="2 3">
    <name type="scientific">Mycena sanguinolenta</name>
    <dbReference type="NCBI Taxonomy" id="230812"/>
    <lineage>
        <taxon>Eukaryota</taxon>
        <taxon>Fungi</taxon>
        <taxon>Dikarya</taxon>
        <taxon>Basidiomycota</taxon>
        <taxon>Agaricomycotina</taxon>
        <taxon>Agaricomycetes</taxon>
        <taxon>Agaricomycetidae</taxon>
        <taxon>Agaricales</taxon>
        <taxon>Marasmiineae</taxon>
        <taxon>Mycenaceae</taxon>
        <taxon>Mycena</taxon>
    </lineage>
</organism>
<name>A0A8H7CV77_9AGAR</name>
<comment type="caution">
    <text evidence="2">The sequence shown here is derived from an EMBL/GenBank/DDBJ whole genome shotgun (WGS) entry which is preliminary data.</text>
</comment>
<keyword evidence="3" id="KW-1185">Reference proteome</keyword>
<gene>
    <name evidence="2" type="ORF">MSAN_01736900</name>
</gene>
<sequence>MTDAKNARNWFDYRKSATSGKPSKPSSSDSEDSAPKSGRAETLLEIVQFALELVGNALDIVEVAPFVAPAAVLLRKIIDSYKELKTSEENRDALARRIADLTGDICAAVLRMQETNHSDHIGRLRQDLEKYAALSCNFRACC</sequence>
<dbReference type="OrthoDB" id="3063855at2759"/>
<accession>A0A8H7CV77</accession>
<dbReference type="EMBL" id="JACAZH010000016">
    <property type="protein sequence ID" value="KAF7349467.1"/>
    <property type="molecule type" value="Genomic_DNA"/>
</dbReference>
<dbReference type="AlphaFoldDB" id="A0A8H7CV77"/>